<dbReference type="SUPFAM" id="SSF46689">
    <property type="entry name" value="Homeodomain-like"/>
    <property type="match status" value="1"/>
</dbReference>
<dbReference type="PANTHER" id="PTHR30146">
    <property type="entry name" value="LACI-RELATED TRANSCRIPTIONAL REPRESSOR"/>
    <property type="match status" value="1"/>
</dbReference>
<dbReference type="InterPro" id="IPR028082">
    <property type="entry name" value="Peripla_BP_I"/>
</dbReference>
<dbReference type="KEGG" id="ruv:EC9_45130"/>
<feature type="domain" description="HTH araC/xylS-type" evidence="4">
    <location>
        <begin position="292"/>
        <end position="390"/>
    </location>
</feature>
<reference evidence="5 6" key="1">
    <citation type="submission" date="2019-02" db="EMBL/GenBank/DDBJ databases">
        <title>Deep-cultivation of Planctomycetes and their phenomic and genomic characterization uncovers novel biology.</title>
        <authorList>
            <person name="Wiegand S."/>
            <person name="Jogler M."/>
            <person name="Boedeker C."/>
            <person name="Pinto D."/>
            <person name="Vollmers J."/>
            <person name="Rivas-Marin E."/>
            <person name="Kohn T."/>
            <person name="Peeters S.H."/>
            <person name="Heuer A."/>
            <person name="Rast P."/>
            <person name="Oberbeckmann S."/>
            <person name="Bunk B."/>
            <person name="Jeske O."/>
            <person name="Meyerdierks A."/>
            <person name="Storesund J.E."/>
            <person name="Kallscheuer N."/>
            <person name="Luecker S."/>
            <person name="Lage O.M."/>
            <person name="Pohl T."/>
            <person name="Merkel B.J."/>
            <person name="Hornburger P."/>
            <person name="Mueller R.-W."/>
            <person name="Bruemmer F."/>
            <person name="Labrenz M."/>
            <person name="Spormann A.M."/>
            <person name="Op den Camp H."/>
            <person name="Overmann J."/>
            <person name="Amann R."/>
            <person name="Jetten M.S.M."/>
            <person name="Mascher T."/>
            <person name="Medema M.H."/>
            <person name="Devos D.P."/>
            <person name="Kaster A.-K."/>
            <person name="Ovreas L."/>
            <person name="Rohde M."/>
            <person name="Galperin M.Y."/>
            <person name="Jogler C."/>
        </authorList>
    </citation>
    <scope>NUCLEOTIDE SEQUENCE [LARGE SCALE GENOMIC DNA]</scope>
    <source>
        <strain evidence="5 6">EC9</strain>
    </source>
</reference>
<dbReference type="SMART" id="SM00342">
    <property type="entry name" value="HTH_ARAC"/>
    <property type="match status" value="1"/>
</dbReference>
<dbReference type="CDD" id="cd01543">
    <property type="entry name" value="PBP1_XylR"/>
    <property type="match status" value="1"/>
</dbReference>
<proteinExistence type="predicted"/>
<keyword evidence="3" id="KW-0804">Transcription</keyword>
<keyword evidence="2" id="KW-0238">DNA-binding</keyword>
<dbReference type="PROSITE" id="PS01124">
    <property type="entry name" value="HTH_ARAC_FAMILY_2"/>
    <property type="match status" value="1"/>
</dbReference>
<dbReference type="Proteomes" id="UP000319557">
    <property type="component" value="Chromosome"/>
</dbReference>
<dbReference type="InterPro" id="IPR018062">
    <property type="entry name" value="HTH_AraC-typ_CS"/>
</dbReference>
<dbReference type="InterPro" id="IPR054031">
    <property type="entry name" value="XylR_PBP1"/>
</dbReference>
<organism evidence="5 6">
    <name type="scientific">Rosistilla ulvae</name>
    <dbReference type="NCBI Taxonomy" id="1930277"/>
    <lineage>
        <taxon>Bacteria</taxon>
        <taxon>Pseudomonadati</taxon>
        <taxon>Planctomycetota</taxon>
        <taxon>Planctomycetia</taxon>
        <taxon>Pirellulales</taxon>
        <taxon>Pirellulaceae</taxon>
        <taxon>Rosistilla</taxon>
    </lineage>
</organism>
<accession>A0A517M618</accession>
<protein>
    <submittedName>
        <fullName evidence="5">Xylose operon regulatory protein</fullName>
    </submittedName>
</protein>
<dbReference type="OrthoDB" id="9795616at2"/>
<evidence type="ECO:0000313" key="6">
    <source>
        <dbReference type="Proteomes" id="UP000319557"/>
    </source>
</evidence>
<dbReference type="Gene3D" id="3.40.50.2300">
    <property type="match status" value="2"/>
</dbReference>
<dbReference type="EMBL" id="CP036261">
    <property type="protein sequence ID" value="QDS90306.1"/>
    <property type="molecule type" value="Genomic_DNA"/>
</dbReference>
<evidence type="ECO:0000256" key="1">
    <source>
        <dbReference type="ARBA" id="ARBA00023015"/>
    </source>
</evidence>
<keyword evidence="1" id="KW-0805">Transcription regulation</keyword>
<evidence type="ECO:0000259" key="4">
    <source>
        <dbReference type="PROSITE" id="PS01124"/>
    </source>
</evidence>
<dbReference type="SUPFAM" id="SSF53822">
    <property type="entry name" value="Periplasmic binding protein-like I"/>
    <property type="match status" value="1"/>
</dbReference>
<dbReference type="GO" id="GO:0003700">
    <property type="term" value="F:DNA-binding transcription factor activity"/>
    <property type="evidence" value="ECO:0007669"/>
    <property type="project" value="InterPro"/>
</dbReference>
<sequence>MPSRHAPTPPPTIPHNKQIALLIDPDDTWGRSVIQGIASAARNVLPWNLWIAPRDDQGRLRVPRNWRGDGIIAAIRDDKTAEHVDSLKLPTVIVSSWEKGPVDWHRVNTDDRKRAEMALAHFRQRGLSHFAYYGPPSQRYSPSRGERFQEVVEQAGFSCDTYRSPSRRRDKQSLQERTLHWLHQAARPLAVFAADPHSGIVLSEVCNAVGFRVPEEIAILVGDTDDLLCEISDPPLSSIVLASEQIGMTSVGVLEKLLEGKPVSAKAQFIPPQRVIERQSSEMLAVEDPLFVDALRFIREQAHTGIQVGDVLRVVPISRRSLEQRFKQLLNCTPADELRRIKLERVKQLLISTENTVEQIAEGSGFCGPAQLCFTFKRHVGLTPIAFRLSSRRGIAP</sequence>
<name>A0A517M618_9BACT</name>
<dbReference type="Pfam" id="PF22177">
    <property type="entry name" value="PBP1_XylR"/>
    <property type="match status" value="1"/>
</dbReference>
<dbReference type="PANTHER" id="PTHR30146:SF24">
    <property type="entry name" value="XYLOSE OPERON REGULATORY PROTEIN"/>
    <property type="match status" value="1"/>
</dbReference>
<evidence type="ECO:0000256" key="3">
    <source>
        <dbReference type="ARBA" id="ARBA00023163"/>
    </source>
</evidence>
<dbReference type="RefSeq" id="WP_145348139.1">
    <property type="nucleotide sequence ID" value="NZ_CP036261.1"/>
</dbReference>
<dbReference type="Pfam" id="PF12833">
    <property type="entry name" value="HTH_18"/>
    <property type="match status" value="1"/>
</dbReference>
<evidence type="ECO:0000313" key="5">
    <source>
        <dbReference type="EMBL" id="QDS90306.1"/>
    </source>
</evidence>
<dbReference type="PROSITE" id="PS00041">
    <property type="entry name" value="HTH_ARAC_FAMILY_1"/>
    <property type="match status" value="1"/>
</dbReference>
<evidence type="ECO:0000256" key="2">
    <source>
        <dbReference type="ARBA" id="ARBA00023125"/>
    </source>
</evidence>
<dbReference type="InterPro" id="IPR018060">
    <property type="entry name" value="HTH_AraC"/>
</dbReference>
<gene>
    <name evidence="5" type="primary">xylR_8</name>
    <name evidence="5" type="ORF">EC9_45130</name>
</gene>
<dbReference type="InterPro" id="IPR009057">
    <property type="entry name" value="Homeodomain-like_sf"/>
</dbReference>
<dbReference type="InterPro" id="IPR046335">
    <property type="entry name" value="LacI/GalR-like_sensor"/>
</dbReference>
<dbReference type="GO" id="GO:0000976">
    <property type="term" value="F:transcription cis-regulatory region binding"/>
    <property type="evidence" value="ECO:0007669"/>
    <property type="project" value="TreeGrafter"/>
</dbReference>
<keyword evidence="6" id="KW-1185">Reference proteome</keyword>
<dbReference type="Gene3D" id="1.10.10.60">
    <property type="entry name" value="Homeodomain-like"/>
    <property type="match status" value="1"/>
</dbReference>
<dbReference type="Pfam" id="PF13377">
    <property type="entry name" value="Peripla_BP_3"/>
    <property type="match status" value="1"/>
</dbReference>
<dbReference type="AlphaFoldDB" id="A0A517M618"/>